<dbReference type="OrthoDB" id="2406268at2759"/>
<feature type="region of interest" description="Disordered" evidence="1">
    <location>
        <begin position="461"/>
        <end position="496"/>
    </location>
</feature>
<sequence length="518" mass="56161">MEANLELDCVATQQDTGTIYGIATASGNDNNGIYGTYVVLVKSNASPTDLISLKWSIVSTTPALDLSYVYPKFATVDCAVSSKGEFIALFPNFELPTTKTPTIPMGVRYDPVSNSWSGIRGSPLYGWSSRPWHQLFYTTGNGVESLVHLMADEVGTVVRFGTVDTTTNMLQLADIWKLNYGEKEYSSGSFSDAFETASHNEGLPRNGFFRHWGYTDQRMFAPGPNQLHVSLDLEDTIKSFPLTSAVTASYTSSSIFLDHATFQINRFFSGARGNLTTFVAAMGYFNGTSMYTIERDSNGTWSQTSIHNMTGVDTKGDFEVHQNMITAGGRLPGQELFAVAVSTNGLYELQLFGPSAGNLSGPIGVTVPSSSLYSFRPPPATPKSPVRLTGTEEFGVIMGVFVFAVLFIWRWKKTRNQRKKEKEKAKVATMEGGGGGGSGEAYMMGIFPETQTTPEAAINITTSDNSQRGGSPSASAPPPPATGSPQPTSAAYTYQDEIRELEFSRHPRPNIVTSVGNT</sequence>
<reference evidence="3" key="1">
    <citation type="submission" date="2021-06" db="EMBL/GenBank/DDBJ databases">
        <title>Genome Sequence of Mortierella hyaline Strain SCG-10, a Cold-Adapted, Nitrate-Reducing Fungus Isolated from Soil in Minnesota, USA.</title>
        <authorList>
            <person name="Aldossari N."/>
        </authorList>
    </citation>
    <scope>NUCLEOTIDE SEQUENCE</scope>
    <source>
        <strain evidence="3">SCG-10</strain>
    </source>
</reference>
<comment type="caution">
    <text evidence="3">The sequence shown here is derived from an EMBL/GenBank/DDBJ whole genome shotgun (WGS) entry which is preliminary data.</text>
</comment>
<keyword evidence="4" id="KW-1185">Reference proteome</keyword>
<evidence type="ECO:0000256" key="2">
    <source>
        <dbReference type="SAM" id="Phobius"/>
    </source>
</evidence>
<gene>
    <name evidence="3" type="ORF">KI688_009142</name>
</gene>
<keyword evidence="2" id="KW-0472">Membrane</keyword>
<evidence type="ECO:0000256" key="1">
    <source>
        <dbReference type="SAM" id="MobiDB-lite"/>
    </source>
</evidence>
<accession>A0A9P7Y099</accession>
<keyword evidence="2" id="KW-0812">Transmembrane</keyword>
<proteinExistence type="predicted"/>
<evidence type="ECO:0000313" key="3">
    <source>
        <dbReference type="EMBL" id="KAG9069817.1"/>
    </source>
</evidence>
<keyword evidence="2" id="KW-1133">Transmembrane helix</keyword>
<feature type="transmembrane region" description="Helical" evidence="2">
    <location>
        <begin position="394"/>
        <end position="411"/>
    </location>
</feature>
<evidence type="ECO:0000313" key="4">
    <source>
        <dbReference type="Proteomes" id="UP000707451"/>
    </source>
</evidence>
<protein>
    <submittedName>
        <fullName evidence="3">Uncharacterized protein</fullName>
    </submittedName>
</protein>
<name>A0A9P7Y099_9FUNG</name>
<dbReference type="Proteomes" id="UP000707451">
    <property type="component" value="Unassembled WGS sequence"/>
</dbReference>
<organism evidence="3 4">
    <name type="scientific">Linnemannia hyalina</name>
    <dbReference type="NCBI Taxonomy" id="64524"/>
    <lineage>
        <taxon>Eukaryota</taxon>
        <taxon>Fungi</taxon>
        <taxon>Fungi incertae sedis</taxon>
        <taxon>Mucoromycota</taxon>
        <taxon>Mortierellomycotina</taxon>
        <taxon>Mortierellomycetes</taxon>
        <taxon>Mortierellales</taxon>
        <taxon>Mortierellaceae</taxon>
        <taxon>Linnemannia</taxon>
    </lineage>
</organism>
<dbReference type="AlphaFoldDB" id="A0A9P7Y099"/>
<dbReference type="EMBL" id="JAHRHY010000004">
    <property type="protein sequence ID" value="KAG9069817.1"/>
    <property type="molecule type" value="Genomic_DNA"/>
</dbReference>